<sequence>MASTNTVICGVCESQHTTTNADFWCPECDEGLCPQCLKHHSASKATRSHGVIPVDNYKQLPTSIANISQHCSQHDRKFQNYCPQHESLCCPLCIQSNHATCLGMLSLENVIQTAKTSVLLESLDQSLKDIKINIERVVKDRKENLVEIHEQKQKFHDEMKQVRNKINEHLNTLEIRILQELSAAETKVKSQIGDLLGKIAKSTEHINSMENNISAIKEYASDLQTFLGSKMIETEIQKYETFLQSLFDDGSLRLIDINCKIEDKITDILSNVTSLGSISIESTSPLVVLKTRKEIQVQTRSLPRVPPSTVNDITMALQSKFQFNHITGCCFSFTGDIFLVQYGNQRLLILKENGTLKNEILLSNSTPIDITCIDEKTVAISFPNSKQIQIIKVSTKTVERTIKTTGFCHGLCYSSGYLLYCDTGRGIQKVNMSDNCSSTLVKDNALSEWSSVAAYKNKIVYTNNYHHTVTCCSLAGEKMWEYKDQSVRYPRGISVDKDSNVYIASSGNNSIVVLSSDGKQVRRLPGEDDANSVPLGLAFDVKQEKILVANYREQALYRLKIY</sequence>
<dbReference type="GO" id="GO:0008270">
    <property type="term" value="F:zinc ion binding"/>
    <property type="evidence" value="ECO:0007669"/>
    <property type="project" value="UniProtKB-KW"/>
</dbReference>
<dbReference type="GO" id="GO:0045087">
    <property type="term" value="P:innate immune response"/>
    <property type="evidence" value="ECO:0007669"/>
    <property type="project" value="TreeGrafter"/>
</dbReference>
<dbReference type="PANTHER" id="PTHR25462:SF299">
    <property type="entry name" value="E3 UBIQUITIN-PROTEIN LIGASE TRIM56"/>
    <property type="match status" value="1"/>
</dbReference>
<dbReference type="PANTHER" id="PTHR25462">
    <property type="entry name" value="BONUS, ISOFORM C-RELATED"/>
    <property type="match status" value="1"/>
</dbReference>
<dbReference type="EC" id="2.3.2.27" evidence="6"/>
<feature type="coiled-coil region" evidence="4">
    <location>
        <begin position="120"/>
        <end position="172"/>
    </location>
</feature>
<dbReference type="Pfam" id="PF22586">
    <property type="entry name" value="ANCHR-like_BBOX"/>
    <property type="match status" value="1"/>
</dbReference>
<dbReference type="Gene3D" id="2.120.10.30">
    <property type="entry name" value="TolB, C-terminal domain"/>
    <property type="match status" value="1"/>
</dbReference>
<keyword evidence="2" id="KW-0862">Zinc</keyword>
<accession>A0A8B6GM27</accession>
<dbReference type="InterPro" id="IPR011042">
    <property type="entry name" value="6-blade_b-propeller_TolB-like"/>
</dbReference>
<dbReference type="SUPFAM" id="SSF101898">
    <property type="entry name" value="NHL repeat"/>
    <property type="match status" value="1"/>
</dbReference>
<evidence type="ECO:0000256" key="4">
    <source>
        <dbReference type="SAM" id="Coils"/>
    </source>
</evidence>
<evidence type="ECO:0000256" key="3">
    <source>
        <dbReference type="PROSITE-ProRule" id="PRU00504"/>
    </source>
</evidence>
<comment type="caution">
    <text evidence="6">The sequence shown here is derived from an EMBL/GenBank/DDBJ whole genome shotgun (WGS) entry which is preliminary data.</text>
</comment>
<dbReference type="InterPro" id="IPR000315">
    <property type="entry name" value="Znf_B-box"/>
</dbReference>
<evidence type="ECO:0000256" key="2">
    <source>
        <dbReference type="PROSITE-ProRule" id="PRU00024"/>
    </source>
</evidence>
<keyword evidence="4" id="KW-0175">Coiled coil</keyword>
<dbReference type="PROSITE" id="PS51125">
    <property type="entry name" value="NHL"/>
    <property type="match status" value="1"/>
</dbReference>
<dbReference type="AlphaFoldDB" id="A0A8B6GM27"/>
<dbReference type="GO" id="GO:0005654">
    <property type="term" value="C:nucleoplasm"/>
    <property type="evidence" value="ECO:0007669"/>
    <property type="project" value="TreeGrafter"/>
</dbReference>
<dbReference type="PROSITE" id="PS50119">
    <property type="entry name" value="ZF_BBOX"/>
    <property type="match status" value="1"/>
</dbReference>
<name>A0A8B6GM27_MYTGA</name>
<evidence type="ECO:0000313" key="7">
    <source>
        <dbReference type="Proteomes" id="UP000596742"/>
    </source>
</evidence>
<dbReference type="GO" id="GO:0060340">
    <property type="term" value="P:positive regulation of type I interferon-mediated signaling pathway"/>
    <property type="evidence" value="ECO:0007669"/>
    <property type="project" value="TreeGrafter"/>
</dbReference>
<dbReference type="InterPro" id="IPR001258">
    <property type="entry name" value="NHL_repeat"/>
</dbReference>
<dbReference type="Proteomes" id="UP000596742">
    <property type="component" value="Unassembled WGS sequence"/>
</dbReference>
<keyword evidence="6" id="KW-0012">Acyltransferase</keyword>
<dbReference type="OrthoDB" id="6104407at2759"/>
<keyword evidence="2" id="KW-0863">Zinc-finger</keyword>
<gene>
    <name evidence="6" type="ORF">MGAL_10B058239</name>
</gene>
<feature type="domain" description="B box-type" evidence="5">
    <location>
        <begin position="4"/>
        <end position="54"/>
    </location>
</feature>
<keyword evidence="2" id="KW-0479">Metal-binding</keyword>
<dbReference type="Gene3D" id="3.30.160.60">
    <property type="entry name" value="Classic Zinc Finger"/>
    <property type="match status" value="1"/>
</dbReference>
<dbReference type="InterPro" id="IPR047153">
    <property type="entry name" value="TRIM45/56/19-like"/>
</dbReference>
<evidence type="ECO:0000256" key="1">
    <source>
        <dbReference type="ARBA" id="ARBA00022737"/>
    </source>
</evidence>
<dbReference type="EMBL" id="UYJE01008690">
    <property type="protein sequence ID" value="VDI66255.1"/>
    <property type="molecule type" value="Genomic_DNA"/>
</dbReference>
<protein>
    <submittedName>
        <fullName evidence="6">Tripartite motif-containing protein 71</fullName>
        <ecNumber evidence="6">2.3.2.27</ecNumber>
    </submittedName>
</protein>
<dbReference type="GO" id="GO:0061630">
    <property type="term" value="F:ubiquitin protein ligase activity"/>
    <property type="evidence" value="ECO:0007669"/>
    <property type="project" value="UniProtKB-EC"/>
</dbReference>
<evidence type="ECO:0000313" key="6">
    <source>
        <dbReference type="EMBL" id="VDI66255.1"/>
    </source>
</evidence>
<organism evidence="6 7">
    <name type="scientific">Mytilus galloprovincialis</name>
    <name type="common">Mediterranean mussel</name>
    <dbReference type="NCBI Taxonomy" id="29158"/>
    <lineage>
        <taxon>Eukaryota</taxon>
        <taxon>Metazoa</taxon>
        <taxon>Spiralia</taxon>
        <taxon>Lophotrochozoa</taxon>
        <taxon>Mollusca</taxon>
        <taxon>Bivalvia</taxon>
        <taxon>Autobranchia</taxon>
        <taxon>Pteriomorphia</taxon>
        <taxon>Mytilida</taxon>
        <taxon>Mytiloidea</taxon>
        <taxon>Mytilidae</taxon>
        <taxon>Mytilinae</taxon>
        <taxon>Mytilus</taxon>
    </lineage>
</organism>
<keyword evidence="6" id="KW-0808">Transferase</keyword>
<evidence type="ECO:0000259" key="5">
    <source>
        <dbReference type="PROSITE" id="PS50119"/>
    </source>
</evidence>
<dbReference type="CDD" id="cd19757">
    <property type="entry name" value="Bbox1"/>
    <property type="match status" value="1"/>
</dbReference>
<proteinExistence type="predicted"/>
<reference evidence="6" key="1">
    <citation type="submission" date="2018-11" db="EMBL/GenBank/DDBJ databases">
        <authorList>
            <person name="Alioto T."/>
            <person name="Alioto T."/>
        </authorList>
    </citation>
    <scope>NUCLEOTIDE SEQUENCE</scope>
</reference>
<keyword evidence="1" id="KW-0677">Repeat</keyword>
<feature type="repeat" description="NHL" evidence="3">
    <location>
        <begin position="488"/>
        <end position="517"/>
    </location>
</feature>
<keyword evidence="7" id="KW-1185">Reference proteome</keyword>